<dbReference type="AlphaFoldDB" id="A0A423SNX5"/>
<dbReference type="Pfam" id="PF25041">
    <property type="entry name" value="UFL1_C"/>
    <property type="match status" value="1"/>
</dbReference>
<dbReference type="InterPro" id="IPR018611">
    <property type="entry name" value="Ufl1"/>
</dbReference>
<dbReference type="GO" id="GO:0034976">
    <property type="term" value="P:response to endoplasmic reticulum stress"/>
    <property type="evidence" value="ECO:0007669"/>
    <property type="project" value="TreeGrafter"/>
</dbReference>
<name>A0A423SNX5_PENVA</name>
<dbReference type="InterPro" id="IPR056579">
    <property type="entry name" value="Ufl1_N"/>
</dbReference>
<evidence type="ECO:0000256" key="5">
    <source>
        <dbReference type="ARBA" id="ARBA00022786"/>
    </source>
</evidence>
<evidence type="ECO:0000256" key="3">
    <source>
        <dbReference type="ARBA" id="ARBA00014160"/>
    </source>
</evidence>
<dbReference type="Pfam" id="PF23659">
    <property type="entry name" value="UFL1"/>
    <property type="match status" value="1"/>
</dbReference>
<evidence type="ECO:0000256" key="1">
    <source>
        <dbReference type="ARBA" id="ARBA00003950"/>
    </source>
</evidence>
<keyword evidence="4" id="KW-0808">Transferase</keyword>
<keyword evidence="5" id="KW-0833">Ubl conjugation pathway</keyword>
<comment type="function">
    <text evidence="1">E3 UFM1-protein ligase that mediates ufmylation of target proteins.</text>
</comment>
<gene>
    <name evidence="11" type="ORF">C7M84_016075</name>
</gene>
<reference evidence="11 12" key="2">
    <citation type="submission" date="2019-01" db="EMBL/GenBank/DDBJ databases">
        <title>The decoding of complex shrimp genome reveals the adaptation for benthos swimmer, frequently molting mechanism and breeding impact on genome.</title>
        <authorList>
            <person name="Sun Y."/>
            <person name="Gao Y."/>
            <person name="Yu Y."/>
        </authorList>
    </citation>
    <scope>NUCLEOTIDE SEQUENCE [LARGE SCALE GENOMIC DNA]</scope>
    <source>
        <tissue evidence="11">Muscle</tissue>
    </source>
</reference>
<protein>
    <recommendedName>
        <fullName evidence="3">E3 UFM1-protein ligase 1 homolog</fullName>
    </recommendedName>
    <alternativeName>
        <fullName evidence="6">E3 UFM1-protein transferase 1 homolog</fullName>
    </alternativeName>
</protein>
<evidence type="ECO:0000256" key="4">
    <source>
        <dbReference type="ARBA" id="ARBA00022679"/>
    </source>
</evidence>
<evidence type="ECO:0000256" key="2">
    <source>
        <dbReference type="ARBA" id="ARBA00010789"/>
    </source>
</evidence>
<feature type="domain" description="E3 UFM1-protein ligase 1-like N-terminal" evidence="8">
    <location>
        <begin position="8"/>
        <end position="286"/>
    </location>
</feature>
<reference evidence="11 12" key="1">
    <citation type="submission" date="2018-04" db="EMBL/GenBank/DDBJ databases">
        <authorList>
            <person name="Zhang X."/>
            <person name="Yuan J."/>
            <person name="Li F."/>
            <person name="Xiang J."/>
        </authorList>
    </citation>
    <scope>NUCLEOTIDE SEQUENCE [LARGE SCALE GENOMIC DNA]</scope>
    <source>
        <tissue evidence="11">Muscle</tissue>
    </source>
</reference>
<comment type="caution">
    <text evidence="11">The sequence shown here is derived from an EMBL/GenBank/DDBJ whole genome shotgun (WGS) entry which is preliminary data.</text>
</comment>
<evidence type="ECO:0000256" key="6">
    <source>
        <dbReference type="ARBA" id="ARBA00030452"/>
    </source>
</evidence>
<proteinExistence type="inferred from homology"/>
<feature type="compositionally biased region" description="Basic and acidic residues" evidence="7">
    <location>
        <begin position="407"/>
        <end position="418"/>
    </location>
</feature>
<organism evidence="11 12">
    <name type="scientific">Penaeus vannamei</name>
    <name type="common">Whiteleg shrimp</name>
    <name type="synonym">Litopenaeus vannamei</name>
    <dbReference type="NCBI Taxonomy" id="6689"/>
    <lineage>
        <taxon>Eukaryota</taxon>
        <taxon>Metazoa</taxon>
        <taxon>Ecdysozoa</taxon>
        <taxon>Arthropoda</taxon>
        <taxon>Crustacea</taxon>
        <taxon>Multicrustacea</taxon>
        <taxon>Malacostraca</taxon>
        <taxon>Eumalacostraca</taxon>
        <taxon>Eucarida</taxon>
        <taxon>Decapoda</taxon>
        <taxon>Dendrobranchiata</taxon>
        <taxon>Penaeoidea</taxon>
        <taxon>Penaeidae</taxon>
        <taxon>Penaeus</taxon>
    </lineage>
</organism>
<dbReference type="OrthoDB" id="10258297at2759"/>
<dbReference type="GO" id="GO:0032434">
    <property type="term" value="P:regulation of proteasomal ubiquitin-dependent protein catabolic process"/>
    <property type="evidence" value="ECO:0007669"/>
    <property type="project" value="TreeGrafter"/>
</dbReference>
<accession>A0A423SNX5</accession>
<dbReference type="InterPro" id="IPR056580">
    <property type="entry name" value="Ufl1_dom"/>
</dbReference>
<feature type="region of interest" description="Disordered" evidence="7">
    <location>
        <begin position="405"/>
        <end position="475"/>
    </location>
</feature>
<dbReference type="STRING" id="6689.A0A423SNX5"/>
<evidence type="ECO:0000259" key="9">
    <source>
        <dbReference type="Pfam" id="PF23659"/>
    </source>
</evidence>
<dbReference type="EMBL" id="QCYY01003014">
    <property type="protein sequence ID" value="ROT65948.1"/>
    <property type="molecule type" value="Genomic_DNA"/>
</dbReference>
<dbReference type="Pfam" id="PF09743">
    <property type="entry name" value="E3_UFM1_ligase"/>
    <property type="match status" value="1"/>
</dbReference>
<comment type="similarity">
    <text evidence="2">Belongs to the UFL1 family.</text>
</comment>
<feature type="domain" description="E3 UFM1-protein ligase-like C-terminal" evidence="10">
    <location>
        <begin position="665"/>
        <end position="769"/>
    </location>
</feature>
<dbReference type="Proteomes" id="UP000283509">
    <property type="component" value="Unassembled WGS sequence"/>
</dbReference>
<evidence type="ECO:0000313" key="11">
    <source>
        <dbReference type="EMBL" id="ROT65948.1"/>
    </source>
</evidence>
<evidence type="ECO:0000259" key="10">
    <source>
        <dbReference type="Pfam" id="PF25041"/>
    </source>
</evidence>
<sequence length="782" mass="87477">MSSTAWDEIKRLAADFQRVQLTSSHQKLSERNCIEIISKLEKLGLLKVYHTNDGKEYITPEHLTKEIEDELFVCGGRVNLTDLVNSLGVDLSIIEKRAAVLANRQSSKTYLVLGNLVSKQYLDTIAEEINERLMQAGCLNLVNLVKKYDLPENFLLEAIVERLGSIIQGQQDTEDHNLFFNDAFMVRHQAHVRGVLSAITRPTKVSNIINQHGLQERLFFNVAEKLIATGRVLGILTGNRQLHMSMYIPHIYSRTQKEWVDNFWKQNGYLELDGLRRIGIENPEAFVRRHLKDVEMTFVGNVCVGPVLIDQIEGAISDAVISGKWVDVYPILPSMFSPEEGNQLVEIALKKRQDTKSKTSSRVLCDTIVVSEQMVTKLANELQQLMPARAKEAIEQGVFKVQINTGKTKDESGKNKKDERRKKATGGKSGGGTQGRETKTKAVKNKHKGRKGASRDSDSEDDTPPPQSSGSGKFPHVEFLSLEDLQTEISNFPELVDCPEELVEALASELNPGLTRQFQDVAQTAFLATVSAGSDARKKTHQQLVEKVSALLTTIRLAEKSLKVFDEDKQIQLKKHLLKTQCSEIINELLIYLADESHLDISKDKDITPEIRQSVIKNLPDDTKEVMMTAHKTLAASDIDEFMDAADEAIASAGLMLKKKDNKKDRQVLQNHRCALLDQLDGSLDAPLTLHLACLLLFQSVTGNMLHASGKFVPHILSYVKSSLPADQYAILQDYQDLVIKSLVAKDDENTLGDIKLQLESLTPKVKEIAVTFKKSNTHNDE</sequence>
<dbReference type="GO" id="GO:0061666">
    <property type="term" value="F:UFM1 ligase activity"/>
    <property type="evidence" value="ECO:0007669"/>
    <property type="project" value="InterPro"/>
</dbReference>
<evidence type="ECO:0000313" key="12">
    <source>
        <dbReference type="Proteomes" id="UP000283509"/>
    </source>
</evidence>
<evidence type="ECO:0000259" key="8">
    <source>
        <dbReference type="Pfam" id="PF09743"/>
    </source>
</evidence>
<dbReference type="PANTHER" id="PTHR31057">
    <property type="entry name" value="E3 UFM1-PROTEIN LIGASE 1"/>
    <property type="match status" value="1"/>
</dbReference>
<dbReference type="GO" id="GO:0005789">
    <property type="term" value="C:endoplasmic reticulum membrane"/>
    <property type="evidence" value="ECO:0007669"/>
    <property type="project" value="TreeGrafter"/>
</dbReference>
<dbReference type="InterPro" id="IPR056761">
    <property type="entry name" value="Ufl1-like_C"/>
</dbReference>
<dbReference type="GO" id="GO:1990592">
    <property type="term" value="P:protein K69-linked ufmylation"/>
    <property type="evidence" value="ECO:0007669"/>
    <property type="project" value="TreeGrafter"/>
</dbReference>
<evidence type="ECO:0000256" key="7">
    <source>
        <dbReference type="SAM" id="MobiDB-lite"/>
    </source>
</evidence>
<feature type="compositionally biased region" description="Basic residues" evidence="7">
    <location>
        <begin position="441"/>
        <end position="452"/>
    </location>
</feature>
<dbReference type="PANTHER" id="PTHR31057:SF0">
    <property type="entry name" value="E3 UFM1-PROTEIN LIGASE 1"/>
    <property type="match status" value="1"/>
</dbReference>
<keyword evidence="12" id="KW-1185">Reference proteome</keyword>
<feature type="domain" description="E3 UFM1-protein ligase 1-like" evidence="9">
    <location>
        <begin position="541"/>
        <end position="659"/>
    </location>
</feature>
<dbReference type="Pfam" id="PF25870">
    <property type="entry name" value="WHD_UFL1_5th"/>
    <property type="match status" value="1"/>
</dbReference>